<feature type="transmembrane region" description="Helical" evidence="1">
    <location>
        <begin position="255"/>
        <end position="275"/>
    </location>
</feature>
<feature type="transmembrane region" description="Helical" evidence="1">
    <location>
        <begin position="147"/>
        <end position="166"/>
    </location>
</feature>
<name>A0A1M6N4H5_REIAG</name>
<keyword evidence="3" id="KW-1185">Reference proteome</keyword>
<reference evidence="3" key="1">
    <citation type="submission" date="2016-11" db="EMBL/GenBank/DDBJ databases">
        <authorList>
            <person name="Varghese N."/>
            <person name="Submissions S."/>
        </authorList>
    </citation>
    <scope>NUCLEOTIDE SEQUENCE [LARGE SCALE GENOMIC DNA]</scope>
    <source>
        <strain evidence="3">DSM 26134</strain>
    </source>
</reference>
<feature type="transmembrane region" description="Helical" evidence="1">
    <location>
        <begin position="82"/>
        <end position="101"/>
    </location>
</feature>
<keyword evidence="1" id="KW-0472">Membrane</keyword>
<evidence type="ECO:0000313" key="3">
    <source>
        <dbReference type="Proteomes" id="UP000184474"/>
    </source>
</evidence>
<sequence length="282" mass="32025">MIEVAIALVNILLSPFGLILFFICFSGPSYFTPDSTNTSKLKIQPYVIYSMVYTTAVLGISYGIGYLLLADFDVWQAYQPKYWWLSAIGWAVTLFTLRTYFRGMEGNIMGFIFFPMIAVTSLALIAVNVSSLFSLSVDVSAPTVDTRYFWLGFVGHAFMPIQLLLFSQETQKNGKAISQTVLEQRIVPLLGVLIFQMLLFGLHWTAVKLFGERLTFAQFFGEGESLLYFVPMLGGGLYFLMSTLVAKENRNDSKLWSIVIFLTLSFGVLQLFNYIRMLKEWF</sequence>
<keyword evidence="1" id="KW-1133">Transmembrane helix</keyword>
<dbReference type="STRING" id="156994.SAMN04488028_10296"/>
<evidence type="ECO:0000313" key="2">
    <source>
        <dbReference type="EMBL" id="SHJ90590.1"/>
    </source>
</evidence>
<feature type="transmembrane region" description="Helical" evidence="1">
    <location>
        <begin position="226"/>
        <end position="246"/>
    </location>
</feature>
<organism evidence="2 3">
    <name type="scientific">Reichenbachiella agariperforans</name>
    <dbReference type="NCBI Taxonomy" id="156994"/>
    <lineage>
        <taxon>Bacteria</taxon>
        <taxon>Pseudomonadati</taxon>
        <taxon>Bacteroidota</taxon>
        <taxon>Cytophagia</taxon>
        <taxon>Cytophagales</taxon>
        <taxon>Reichenbachiellaceae</taxon>
        <taxon>Reichenbachiella</taxon>
    </lineage>
</organism>
<dbReference type="AlphaFoldDB" id="A0A1M6N4H5"/>
<feature type="transmembrane region" description="Helical" evidence="1">
    <location>
        <begin position="46"/>
        <end position="70"/>
    </location>
</feature>
<feature type="transmembrane region" description="Helical" evidence="1">
    <location>
        <begin position="108"/>
        <end position="127"/>
    </location>
</feature>
<gene>
    <name evidence="2" type="ORF">SAMN04488028_10296</name>
</gene>
<keyword evidence="1" id="KW-0812">Transmembrane</keyword>
<protein>
    <submittedName>
        <fullName evidence="2">Uncharacterized protein</fullName>
    </submittedName>
</protein>
<accession>A0A1M6N4H5</accession>
<proteinExistence type="predicted"/>
<evidence type="ECO:0000256" key="1">
    <source>
        <dbReference type="SAM" id="Phobius"/>
    </source>
</evidence>
<dbReference type="EMBL" id="FRAA01000002">
    <property type="protein sequence ID" value="SHJ90590.1"/>
    <property type="molecule type" value="Genomic_DNA"/>
</dbReference>
<feature type="transmembrane region" description="Helical" evidence="1">
    <location>
        <begin position="6"/>
        <end position="25"/>
    </location>
</feature>
<dbReference type="RefSeq" id="WP_073120820.1">
    <property type="nucleotide sequence ID" value="NZ_FRAA01000002.1"/>
</dbReference>
<dbReference type="Proteomes" id="UP000184474">
    <property type="component" value="Unassembled WGS sequence"/>
</dbReference>
<feature type="transmembrane region" description="Helical" evidence="1">
    <location>
        <begin position="186"/>
        <end position="206"/>
    </location>
</feature>